<feature type="transmembrane region" description="Helical" evidence="7">
    <location>
        <begin position="477"/>
        <end position="501"/>
    </location>
</feature>
<keyword evidence="2 5" id="KW-0812">Transmembrane</keyword>
<dbReference type="InterPro" id="IPR050846">
    <property type="entry name" value="TLCD"/>
</dbReference>
<evidence type="ECO:0000259" key="8">
    <source>
        <dbReference type="PROSITE" id="PS50922"/>
    </source>
</evidence>
<reference evidence="9 10" key="1">
    <citation type="submission" date="2017-08" db="EMBL/GenBank/DDBJ databases">
        <title>USMARCv1.0.</title>
        <authorList>
            <person name="Hannum G.I."/>
            <person name="Koren S."/>
            <person name="Schroeder S.G."/>
            <person name="Chin S.C."/>
            <person name="Nonneman D.J."/>
            <person name="Becker S.A."/>
            <person name="Rosen B.D."/>
            <person name="Bickhart D.M."/>
            <person name="Putnam N.H."/>
            <person name="Green R.E."/>
            <person name="Tuggle C.K."/>
            <person name="Liu H."/>
            <person name="Rohrer G.A."/>
            <person name="Warr A."/>
            <person name="Hall R."/>
            <person name="Kim K."/>
            <person name="Hume D.A."/>
            <person name="Talbot R."/>
            <person name="Chow W."/>
            <person name="Howe K."/>
            <person name="Schwartz A.S."/>
            <person name="Watson M."/>
            <person name="Archibald A.L."/>
            <person name="Phillippy A.M."/>
            <person name="Smith T.P.L."/>
        </authorList>
    </citation>
    <scope>NUCLEOTIDE SEQUENCE [LARGE SCALE GENOMIC DNA]</scope>
</reference>
<feature type="compositionally biased region" description="Low complexity" evidence="6">
    <location>
        <begin position="292"/>
        <end position="312"/>
    </location>
</feature>
<dbReference type="Ensembl" id="ENSSSCT00070024320.1">
    <property type="protein sequence ID" value="ENSSSCP00070020128.1"/>
    <property type="gene ID" value="ENSSSCG00070012431.1"/>
</dbReference>
<feature type="compositionally biased region" description="Low complexity" evidence="6">
    <location>
        <begin position="178"/>
        <end position="200"/>
    </location>
</feature>
<evidence type="ECO:0000256" key="1">
    <source>
        <dbReference type="ARBA" id="ARBA00004141"/>
    </source>
</evidence>
<dbReference type="SMART" id="SM00724">
    <property type="entry name" value="TLC"/>
    <property type="match status" value="1"/>
</dbReference>
<feature type="transmembrane region" description="Helical" evidence="7">
    <location>
        <begin position="413"/>
        <end position="432"/>
    </location>
</feature>
<dbReference type="Proteomes" id="UP000314985">
    <property type="component" value="Chromosome 4"/>
</dbReference>
<feature type="region of interest" description="Disordered" evidence="6">
    <location>
        <begin position="70"/>
        <end position="208"/>
    </location>
</feature>
<evidence type="ECO:0000256" key="7">
    <source>
        <dbReference type="SAM" id="Phobius"/>
    </source>
</evidence>
<organism evidence="9 10">
    <name type="scientific">Sus scrofa</name>
    <name type="common">Pig</name>
    <dbReference type="NCBI Taxonomy" id="9823"/>
    <lineage>
        <taxon>Eukaryota</taxon>
        <taxon>Metazoa</taxon>
        <taxon>Chordata</taxon>
        <taxon>Craniata</taxon>
        <taxon>Vertebrata</taxon>
        <taxon>Euteleostomi</taxon>
        <taxon>Mammalia</taxon>
        <taxon>Eutheria</taxon>
        <taxon>Laurasiatheria</taxon>
        <taxon>Artiodactyla</taxon>
        <taxon>Suina</taxon>
        <taxon>Suidae</taxon>
        <taxon>Sus</taxon>
    </lineage>
</organism>
<feature type="region of interest" description="Disordered" evidence="6">
    <location>
        <begin position="1"/>
        <end position="22"/>
    </location>
</feature>
<dbReference type="AlphaFoldDB" id="A0A4X1TXT0"/>
<feature type="transmembrane region" description="Helical" evidence="7">
    <location>
        <begin position="533"/>
        <end position="559"/>
    </location>
</feature>
<dbReference type="InterPro" id="IPR006634">
    <property type="entry name" value="TLC-dom"/>
</dbReference>
<evidence type="ECO:0000256" key="5">
    <source>
        <dbReference type="PROSITE-ProRule" id="PRU00205"/>
    </source>
</evidence>
<keyword evidence="3 7" id="KW-1133">Transmembrane helix</keyword>
<feature type="compositionally biased region" description="Gly residues" evidence="6">
    <location>
        <begin position="124"/>
        <end position="135"/>
    </location>
</feature>
<accession>A0A4X1TXT0</accession>
<feature type="transmembrane region" description="Helical" evidence="7">
    <location>
        <begin position="452"/>
        <end position="470"/>
    </location>
</feature>
<dbReference type="PANTHER" id="PTHR13439:SF1">
    <property type="entry name" value="TLC DOMAIN-CONTAINING PROTEIN 4"/>
    <property type="match status" value="1"/>
</dbReference>
<dbReference type="PANTHER" id="PTHR13439">
    <property type="entry name" value="CT120 PROTEIN"/>
    <property type="match status" value="1"/>
</dbReference>
<reference evidence="9" key="2">
    <citation type="submission" date="2025-08" db="UniProtKB">
        <authorList>
            <consortium name="Ensembl"/>
        </authorList>
    </citation>
    <scope>IDENTIFICATION</scope>
</reference>
<sequence>MEKNFGYVASPGTDRRGSGLRPSPHLLVVLLAWESREPHALSLERCALPGPRRSLPRAFLVLSPFRDGTHVPAAEGRPQPKVGRGAPPTLAGGRGRGEPEPSPRPGAAAPLRSRSAVTRARSPGGRGGRGGGGGSSSSSLRGCSSPRPGARGSPGSRRASPGAVLASASPRAGPDDQAPIAARRPLPARRTAARARVAPGPGTGDAVWKGFGRRAGSFAPRLCRAAERSTRAGAPRLPAPGLARPRALAPGGWVGVPSAGGGPGLPGGLQQVCAAGAASSRPGGLRRRSARRGCPGARGPQSRPAAPRSPRVSRAVRLQLQGLPGGASPISAQRDGCLGIQGQLLLEAHTRSGASSGLKKYGYQLHTGHQHCYHRLFHLSASFHFVSCWFSAKVSPGFNNLNLKKKIEWNSRVVSTCHSLVVGVVGLYIFWFDEATIADPLWGDPSFVKVNIAVSSSYLISDLFILILYWKVIGDKYYIIHHCTALYAYYFILSEGVLAYIGNFRLLAELSTPFVNQRWFFEALSYPRVSKAYVINGVLMTAVFFVMRIASIPPLYAYIYSVLGTEAYRRLGALIQCSWISSCVVLDVMNVMWMVKISKGCIKVISLFRQEKARRSLQNGKLD</sequence>
<dbReference type="PROSITE" id="PS50922">
    <property type="entry name" value="TLC"/>
    <property type="match status" value="1"/>
</dbReference>
<dbReference type="GO" id="GO:0016020">
    <property type="term" value="C:membrane"/>
    <property type="evidence" value="ECO:0007669"/>
    <property type="project" value="UniProtKB-SubCell"/>
</dbReference>
<feature type="compositionally biased region" description="Low complexity" evidence="6">
    <location>
        <begin position="136"/>
        <end position="163"/>
    </location>
</feature>
<evidence type="ECO:0000313" key="10">
    <source>
        <dbReference type="Proteomes" id="UP000314985"/>
    </source>
</evidence>
<evidence type="ECO:0000256" key="6">
    <source>
        <dbReference type="SAM" id="MobiDB-lite"/>
    </source>
</evidence>
<name>A0A4X1TXT0_PIG</name>
<evidence type="ECO:0000256" key="2">
    <source>
        <dbReference type="ARBA" id="ARBA00022692"/>
    </source>
</evidence>
<proteinExistence type="predicted"/>
<comment type="subcellular location">
    <subcellularLocation>
        <location evidence="1">Membrane</location>
        <topology evidence="1">Multi-pass membrane protein</topology>
    </subcellularLocation>
</comment>
<evidence type="ECO:0000256" key="3">
    <source>
        <dbReference type="ARBA" id="ARBA00022989"/>
    </source>
</evidence>
<dbReference type="Pfam" id="PF03798">
    <property type="entry name" value="TRAM_LAG1_CLN8"/>
    <property type="match status" value="1"/>
</dbReference>
<feature type="region of interest" description="Disordered" evidence="6">
    <location>
        <begin position="277"/>
        <end position="312"/>
    </location>
</feature>
<feature type="domain" description="TLC" evidence="8">
    <location>
        <begin position="404"/>
        <end position="606"/>
    </location>
</feature>
<evidence type="ECO:0000256" key="4">
    <source>
        <dbReference type="ARBA" id="ARBA00023136"/>
    </source>
</evidence>
<protein>
    <recommendedName>
        <fullName evidence="8">TLC domain-containing protein</fullName>
    </recommendedName>
</protein>
<keyword evidence="4 5" id="KW-0472">Membrane</keyword>
<evidence type="ECO:0000313" key="9">
    <source>
        <dbReference type="Ensembl" id="ENSSSCP00070020128.1"/>
    </source>
</evidence>